<dbReference type="GO" id="GO:0055085">
    <property type="term" value="P:transmembrane transport"/>
    <property type="evidence" value="ECO:0007669"/>
    <property type="project" value="InterPro"/>
</dbReference>
<proteinExistence type="inferred from homology"/>
<name>A0AB73T2V7_9FIRM</name>
<dbReference type="InterPro" id="IPR035906">
    <property type="entry name" value="MetI-like_sf"/>
</dbReference>
<dbReference type="GO" id="GO:0005886">
    <property type="term" value="C:plasma membrane"/>
    <property type="evidence" value="ECO:0007669"/>
    <property type="project" value="UniProtKB-SubCell"/>
</dbReference>
<evidence type="ECO:0000313" key="10">
    <source>
        <dbReference type="Proteomes" id="UP000245412"/>
    </source>
</evidence>
<dbReference type="CDD" id="cd06261">
    <property type="entry name" value="TM_PBP2"/>
    <property type="match status" value="1"/>
</dbReference>
<comment type="similarity">
    <text evidence="7">Belongs to the binding-protein-dependent transport system permease family.</text>
</comment>
<evidence type="ECO:0000256" key="3">
    <source>
        <dbReference type="ARBA" id="ARBA00022475"/>
    </source>
</evidence>
<feature type="transmembrane region" description="Helical" evidence="7">
    <location>
        <begin position="175"/>
        <end position="192"/>
    </location>
</feature>
<dbReference type="AlphaFoldDB" id="A0AB73T2V7"/>
<evidence type="ECO:0000259" key="8">
    <source>
        <dbReference type="PROSITE" id="PS50928"/>
    </source>
</evidence>
<keyword evidence="4 7" id="KW-0812">Transmembrane</keyword>
<keyword evidence="3" id="KW-1003">Cell membrane</keyword>
<dbReference type="Pfam" id="PF00528">
    <property type="entry name" value="BPD_transp_1"/>
    <property type="match status" value="1"/>
</dbReference>
<feature type="transmembrane region" description="Helical" evidence="7">
    <location>
        <begin position="235"/>
        <end position="254"/>
    </location>
</feature>
<evidence type="ECO:0000256" key="2">
    <source>
        <dbReference type="ARBA" id="ARBA00022448"/>
    </source>
</evidence>
<evidence type="ECO:0000256" key="1">
    <source>
        <dbReference type="ARBA" id="ARBA00004651"/>
    </source>
</evidence>
<dbReference type="PANTHER" id="PTHR43227:SF11">
    <property type="entry name" value="BLL4140 PROTEIN"/>
    <property type="match status" value="1"/>
</dbReference>
<feature type="transmembrane region" description="Helical" evidence="7">
    <location>
        <begin position="103"/>
        <end position="122"/>
    </location>
</feature>
<evidence type="ECO:0000313" key="9">
    <source>
        <dbReference type="EMBL" id="PWJ75043.1"/>
    </source>
</evidence>
<evidence type="ECO:0000256" key="5">
    <source>
        <dbReference type="ARBA" id="ARBA00022989"/>
    </source>
</evidence>
<feature type="domain" description="ABC transmembrane type-1" evidence="8">
    <location>
        <begin position="97"/>
        <end position="306"/>
    </location>
</feature>
<gene>
    <name evidence="9" type="ORF">C7383_10750</name>
</gene>
<feature type="transmembrane region" description="Helical" evidence="7">
    <location>
        <begin position="288"/>
        <end position="306"/>
    </location>
</feature>
<dbReference type="Gene3D" id="1.10.3720.10">
    <property type="entry name" value="MetI-like"/>
    <property type="match status" value="1"/>
</dbReference>
<dbReference type="InterPro" id="IPR000515">
    <property type="entry name" value="MetI-like"/>
</dbReference>
<feature type="transmembrane region" description="Helical" evidence="7">
    <location>
        <begin position="41"/>
        <end position="63"/>
    </location>
</feature>
<dbReference type="PANTHER" id="PTHR43227">
    <property type="entry name" value="BLL4140 PROTEIN"/>
    <property type="match status" value="1"/>
</dbReference>
<comment type="subcellular location">
    <subcellularLocation>
        <location evidence="1 7">Cell membrane</location>
        <topology evidence="1 7">Multi-pass membrane protein</topology>
    </subcellularLocation>
</comment>
<keyword evidence="5 7" id="KW-1133">Transmembrane helix</keyword>
<dbReference type="InterPro" id="IPR050809">
    <property type="entry name" value="UgpAE/MalFG_permease"/>
</dbReference>
<dbReference type="SUPFAM" id="SSF161098">
    <property type="entry name" value="MetI-like"/>
    <property type="match status" value="1"/>
</dbReference>
<keyword evidence="2 7" id="KW-0813">Transport</keyword>
<feature type="transmembrane region" description="Helical" evidence="7">
    <location>
        <begin position="134"/>
        <end position="155"/>
    </location>
</feature>
<dbReference type="PROSITE" id="PS50928">
    <property type="entry name" value="ABC_TM1"/>
    <property type="match status" value="1"/>
</dbReference>
<protein>
    <submittedName>
        <fullName evidence="9">Carbohydrate ABC transporter membrane protein 1 (CUT1 family)</fullName>
    </submittedName>
</protein>
<keyword evidence="6 7" id="KW-0472">Membrane</keyword>
<reference evidence="9 10" key="1">
    <citation type="submission" date="2018-05" db="EMBL/GenBank/DDBJ databases">
        <authorList>
            <person name="Goeker M."/>
            <person name="Huntemann M."/>
            <person name="Clum A."/>
            <person name="Pillay M."/>
            <person name="Palaniappan K."/>
            <person name="Varghese N."/>
            <person name="Mikhailova N."/>
            <person name="Stamatis D."/>
            <person name="Reddy T."/>
            <person name="Daum C."/>
            <person name="Shapiro N."/>
            <person name="Ivanova N."/>
            <person name="Kyrpides N."/>
            <person name="Woyke T."/>
        </authorList>
    </citation>
    <scope>NUCLEOTIDE SEQUENCE [LARGE SCALE GENOMIC DNA]</scope>
    <source>
        <strain evidence="9 10">DSM 26524</strain>
    </source>
</reference>
<comment type="caution">
    <text evidence="9">The sequence shown here is derived from an EMBL/GenBank/DDBJ whole genome shotgun (WGS) entry which is preliminary data.</text>
</comment>
<dbReference type="Proteomes" id="UP000245412">
    <property type="component" value="Unassembled WGS sequence"/>
</dbReference>
<accession>A0AB73T2V7</accession>
<evidence type="ECO:0000256" key="7">
    <source>
        <dbReference type="RuleBase" id="RU363032"/>
    </source>
</evidence>
<evidence type="ECO:0000256" key="6">
    <source>
        <dbReference type="ARBA" id="ARBA00023136"/>
    </source>
</evidence>
<organism evidence="9 10">
    <name type="scientific">Murimonas intestini</name>
    <dbReference type="NCBI Taxonomy" id="1337051"/>
    <lineage>
        <taxon>Bacteria</taxon>
        <taxon>Bacillati</taxon>
        <taxon>Bacillota</taxon>
        <taxon>Clostridia</taxon>
        <taxon>Lachnospirales</taxon>
        <taxon>Lachnospiraceae</taxon>
        <taxon>Murimonas</taxon>
    </lineage>
</organism>
<evidence type="ECO:0000256" key="4">
    <source>
        <dbReference type="ARBA" id="ARBA00022692"/>
    </source>
</evidence>
<dbReference type="EMBL" id="QGGY01000007">
    <property type="protein sequence ID" value="PWJ75043.1"/>
    <property type="molecule type" value="Genomic_DNA"/>
</dbReference>
<keyword evidence="10" id="KW-1185">Reference proteome</keyword>
<sequence length="314" mass="35172">MWFRRSTSTSLSRKRPDTPMKKIKGCFPVLKRQGHGGKKEWAGILFILPSFIGTGIFVLIPFADVVRRSFTESISGKWSGLENYRAVFATPAFRLAASNTARFTAVCIPLLIMLSLLLAIFLQRQGKAGSLLKSAFLVPMAIPVASVVLLWRVLFDNQGILNGMLQRLGMAGSDWMNGGTAFWVLVFSYIWRNLGYDVVLWMAGLSGISESIYEAARVDGAGEWKCFWKITLPNLLPSMFTIAVLSLLNSFKVFREAYLVAGDYPDESMYMLQHLLSNWFRELSMDKMAAASVINGLVIFVLILLLKKAWEKEG</sequence>